<dbReference type="EMBL" id="FNPC01000012">
    <property type="protein sequence ID" value="SDY86640.1"/>
    <property type="molecule type" value="Genomic_DNA"/>
</dbReference>
<sequence>MTEVNIEYCVPCGLRDHAVETQETLLDEFGQDLDGVRLQPGHGGVFKIQVDDDLVWDKDEHRGDIDLEAITETIHDRVHAHA</sequence>
<evidence type="ECO:0000256" key="1">
    <source>
        <dbReference type="ARBA" id="ARBA00023284"/>
    </source>
</evidence>
<keyword evidence="1" id="KW-0676">Redox-active center</keyword>
<evidence type="ECO:0000313" key="2">
    <source>
        <dbReference type="EMBL" id="SDY86640.1"/>
    </source>
</evidence>
<dbReference type="NCBIfam" id="TIGR02174">
    <property type="entry name" value="CXXU_selWTH"/>
    <property type="match status" value="1"/>
</dbReference>
<name>A0A1H3ND98_9EURY</name>
<proteinExistence type="predicted"/>
<dbReference type="Gene3D" id="3.40.30.10">
    <property type="entry name" value="Glutaredoxin"/>
    <property type="match status" value="1"/>
</dbReference>
<dbReference type="Pfam" id="PF10262">
    <property type="entry name" value="Rdx"/>
    <property type="match status" value="1"/>
</dbReference>
<dbReference type="InterPro" id="IPR036249">
    <property type="entry name" value="Thioredoxin-like_sf"/>
</dbReference>
<organism evidence="2 3">
    <name type="scientific">Halopenitus persicus</name>
    <dbReference type="NCBI Taxonomy" id="1048396"/>
    <lineage>
        <taxon>Archaea</taxon>
        <taxon>Methanobacteriati</taxon>
        <taxon>Methanobacteriota</taxon>
        <taxon>Stenosarchaea group</taxon>
        <taxon>Halobacteria</taxon>
        <taxon>Halobacteriales</taxon>
        <taxon>Haloferacaceae</taxon>
        <taxon>Halopenitus</taxon>
    </lineage>
</organism>
<dbReference type="AlphaFoldDB" id="A0A1H3ND98"/>
<keyword evidence="3" id="KW-1185">Reference proteome</keyword>
<reference evidence="3" key="1">
    <citation type="submission" date="2016-10" db="EMBL/GenBank/DDBJ databases">
        <authorList>
            <person name="Varghese N."/>
            <person name="Submissions S."/>
        </authorList>
    </citation>
    <scope>NUCLEOTIDE SEQUENCE [LARGE SCALE GENOMIC DNA]</scope>
    <source>
        <strain evidence="3">DC30,IBRC 10041,KCTC 4046</strain>
    </source>
</reference>
<protein>
    <submittedName>
        <fullName evidence="2">Selenoprotein W-related protein</fullName>
    </submittedName>
</protein>
<dbReference type="InterPro" id="IPR011893">
    <property type="entry name" value="Selenoprotein_Rdx-typ"/>
</dbReference>
<dbReference type="OrthoDB" id="33017at2157"/>
<dbReference type="SUPFAM" id="SSF52833">
    <property type="entry name" value="Thioredoxin-like"/>
    <property type="match status" value="1"/>
</dbReference>
<dbReference type="RefSeq" id="WP_092734809.1">
    <property type="nucleotide sequence ID" value="NZ_FNPC01000012.1"/>
</dbReference>
<accession>A0A1H3ND98</accession>
<gene>
    <name evidence="2" type="ORF">SAMN05216564_11252</name>
</gene>
<evidence type="ECO:0000313" key="3">
    <source>
        <dbReference type="Proteomes" id="UP000199079"/>
    </source>
</evidence>
<dbReference type="Proteomes" id="UP000199079">
    <property type="component" value="Unassembled WGS sequence"/>
</dbReference>